<evidence type="ECO:0000313" key="4">
    <source>
        <dbReference type="Proteomes" id="UP001218021"/>
    </source>
</evidence>
<evidence type="ECO:0000256" key="1">
    <source>
        <dbReference type="SAM" id="MobiDB-lite"/>
    </source>
</evidence>
<dbReference type="Proteomes" id="UP001218021">
    <property type="component" value="Unassembled WGS sequence"/>
</dbReference>
<keyword evidence="2" id="KW-1133">Transmembrane helix</keyword>
<dbReference type="RefSeq" id="WP_272207429.1">
    <property type="nucleotide sequence ID" value="NZ_JAQONC010000001.1"/>
</dbReference>
<feature type="transmembrane region" description="Helical" evidence="2">
    <location>
        <begin position="16"/>
        <end position="36"/>
    </location>
</feature>
<accession>A0AAJ1MA91</accession>
<organism evidence="3 4">
    <name type="scientific">Limosilactobacillus mucosae</name>
    <name type="common">Lactobacillus mucosae</name>
    <dbReference type="NCBI Taxonomy" id="97478"/>
    <lineage>
        <taxon>Bacteria</taxon>
        <taxon>Bacillati</taxon>
        <taxon>Bacillota</taxon>
        <taxon>Bacilli</taxon>
        <taxon>Lactobacillales</taxon>
        <taxon>Lactobacillaceae</taxon>
        <taxon>Limosilactobacillus</taxon>
    </lineage>
</organism>
<dbReference type="AlphaFoldDB" id="A0AAJ1MA91"/>
<proteinExistence type="predicted"/>
<gene>
    <name evidence="3" type="ORF">PO158_09315</name>
</gene>
<comment type="caution">
    <text evidence="3">The sequence shown here is derived from an EMBL/GenBank/DDBJ whole genome shotgun (WGS) entry which is preliminary data.</text>
</comment>
<name>A0AAJ1MA91_LIMMU</name>
<sequence>MAKQKKKRKLDRFSKIMITIIVAVSLALLGILILTIQNHKQASNTRQNDASSQSSAVTNSSSRKGKKASSRTSKPSLVSADKAKENIQQGLPFAFEVIKSIESLPGSQVDFNQLGSDNTKKLYTYFESPEPVQQFNDIANYSSPDGMLQHGDAGTEGNGQEQTPKPGDPYTIDQADINLVSQDNETYIFNVNLKYHANSDSPRTIPLKITSQKIDGKVVSIAQNGSGTYPE</sequence>
<keyword evidence="2" id="KW-0472">Membrane</keyword>
<protein>
    <submittedName>
        <fullName evidence="3">Uncharacterized protein</fullName>
    </submittedName>
</protein>
<keyword evidence="2" id="KW-0812">Transmembrane</keyword>
<reference evidence="3" key="1">
    <citation type="submission" date="2023-01" db="EMBL/GenBank/DDBJ databases">
        <title>Genome analysis of 13 Lactobacillus isolated from gut of wild boar.</title>
        <authorList>
            <person name="Papp P."/>
            <person name="Libisch B."/>
            <person name="Nagy T."/>
            <person name="Olasz F."/>
        </authorList>
    </citation>
    <scope>NUCLEOTIDE SEQUENCE</scope>
    <source>
        <strain evidence="3">F108</strain>
    </source>
</reference>
<evidence type="ECO:0000256" key="2">
    <source>
        <dbReference type="SAM" id="Phobius"/>
    </source>
</evidence>
<evidence type="ECO:0000313" key="3">
    <source>
        <dbReference type="EMBL" id="MDC2828478.1"/>
    </source>
</evidence>
<feature type="region of interest" description="Disordered" evidence="1">
    <location>
        <begin position="43"/>
        <end position="81"/>
    </location>
</feature>
<dbReference type="EMBL" id="JAQOND010000032">
    <property type="protein sequence ID" value="MDC2828478.1"/>
    <property type="molecule type" value="Genomic_DNA"/>
</dbReference>
<feature type="region of interest" description="Disordered" evidence="1">
    <location>
        <begin position="147"/>
        <end position="168"/>
    </location>
</feature>
<feature type="compositionally biased region" description="Low complexity" evidence="1">
    <location>
        <begin position="51"/>
        <end position="62"/>
    </location>
</feature>